<dbReference type="PROSITE" id="PS50888">
    <property type="entry name" value="BHLH"/>
    <property type="match status" value="1"/>
</dbReference>
<sequence>MASGNVTVITKSPRSKKQQSEKKSSSKKRKLDSAYNDENVDENNVRVTKSGRKKSKLTGTARRNERERNRVKQVNQGFAKLRDHVPKRGRGRKMSKVDILKSASDYIQNLQGMLDESDAVSAVMNIAALSANLAENGQLLDGSDSGDSTSNCESTSSNASSQSPIQEHFQFPCSPASYDCAHSPSNCSVDGSTGTSSASSICDHPVNSYSPQDHTLLDLATWFH</sequence>
<protein>
    <submittedName>
        <fullName evidence="7">Achaete-scute A3 transcription factor</fullName>
    </submittedName>
</protein>
<reference evidence="7" key="1">
    <citation type="submission" date="2020-08" db="EMBL/GenBank/DDBJ databases">
        <title>The development of early pioneer neurons in the annelid Malacoceros fuliginosus.</title>
        <authorList>
            <person name="Kumar S."/>
            <person name="Tumu S."/>
            <person name="Helm C."/>
            <person name="Hausen H."/>
        </authorList>
    </citation>
    <scope>NUCLEOTIDE SEQUENCE</scope>
</reference>
<dbReference type="PANTHER" id="PTHR23349">
    <property type="entry name" value="BASIC HELIX-LOOP-HELIX TRANSCRIPTION FACTOR, TWIST"/>
    <property type="match status" value="1"/>
</dbReference>
<gene>
    <name evidence="7" type="primary">ASCa3</name>
</gene>
<dbReference type="FunFam" id="4.10.280.10:FF:000029">
    <property type="entry name" value="Achaete-scute family bHLH transcription factor 1"/>
    <property type="match status" value="1"/>
</dbReference>
<evidence type="ECO:0000256" key="4">
    <source>
        <dbReference type="ARBA" id="ARBA00023242"/>
    </source>
</evidence>
<dbReference type="InterPro" id="IPR011598">
    <property type="entry name" value="bHLH_dom"/>
</dbReference>
<dbReference type="GO" id="GO:0000981">
    <property type="term" value="F:DNA-binding transcription factor activity, RNA polymerase II-specific"/>
    <property type="evidence" value="ECO:0007669"/>
    <property type="project" value="TreeGrafter"/>
</dbReference>
<dbReference type="InterPro" id="IPR036638">
    <property type="entry name" value="HLH_DNA-bd_sf"/>
</dbReference>
<evidence type="ECO:0000313" key="7">
    <source>
        <dbReference type="EMBL" id="QNN94675.1"/>
    </source>
</evidence>
<dbReference type="EMBL" id="MT901644">
    <property type="protein sequence ID" value="QNN94675.1"/>
    <property type="molecule type" value="mRNA"/>
</dbReference>
<dbReference type="SMART" id="SM00353">
    <property type="entry name" value="HLH"/>
    <property type="match status" value="1"/>
</dbReference>
<accession>A0A7G9UKX4</accession>
<dbReference type="SUPFAM" id="SSF47459">
    <property type="entry name" value="HLH, helix-loop-helix DNA-binding domain"/>
    <property type="match status" value="1"/>
</dbReference>
<evidence type="ECO:0000256" key="1">
    <source>
        <dbReference type="ARBA" id="ARBA00004123"/>
    </source>
</evidence>
<dbReference type="GO" id="GO:0000977">
    <property type="term" value="F:RNA polymerase II transcription regulatory region sequence-specific DNA binding"/>
    <property type="evidence" value="ECO:0007669"/>
    <property type="project" value="TreeGrafter"/>
</dbReference>
<keyword evidence="3" id="KW-0238">DNA-binding</keyword>
<evidence type="ECO:0000256" key="3">
    <source>
        <dbReference type="ARBA" id="ARBA00023125"/>
    </source>
</evidence>
<dbReference type="Gene3D" id="4.10.280.10">
    <property type="entry name" value="Helix-loop-helix DNA-binding domain"/>
    <property type="match status" value="1"/>
</dbReference>
<evidence type="ECO:0000256" key="2">
    <source>
        <dbReference type="ARBA" id="ARBA00022902"/>
    </source>
</evidence>
<dbReference type="Pfam" id="PF00010">
    <property type="entry name" value="HLH"/>
    <property type="match status" value="1"/>
</dbReference>
<name>A0A7G9UKX4_MALFL</name>
<keyword evidence="4" id="KW-0539">Nucleus</keyword>
<proteinExistence type="evidence at transcript level"/>
<feature type="region of interest" description="Disordered" evidence="5">
    <location>
        <begin position="139"/>
        <end position="166"/>
    </location>
</feature>
<feature type="compositionally biased region" description="Low complexity" evidence="5">
    <location>
        <begin position="139"/>
        <end position="163"/>
    </location>
</feature>
<dbReference type="InterPro" id="IPR050283">
    <property type="entry name" value="E-box_TF_Regulators"/>
</dbReference>
<dbReference type="AlphaFoldDB" id="A0A7G9UKX4"/>
<dbReference type="GO" id="GO:0046983">
    <property type="term" value="F:protein dimerization activity"/>
    <property type="evidence" value="ECO:0007669"/>
    <property type="project" value="InterPro"/>
</dbReference>
<evidence type="ECO:0000256" key="5">
    <source>
        <dbReference type="SAM" id="MobiDB-lite"/>
    </source>
</evidence>
<dbReference type="GO" id="GO:0007399">
    <property type="term" value="P:nervous system development"/>
    <property type="evidence" value="ECO:0007669"/>
    <property type="project" value="UniProtKB-KW"/>
</dbReference>
<dbReference type="GO" id="GO:0005634">
    <property type="term" value="C:nucleus"/>
    <property type="evidence" value="ECO:0007669"/>
    <property type="project" value="UniProtKB-SubCell"/>
</dbReference>
<feature type="region of interest" description="Disordered" evidence="5">
    <location>
        <begin position="1"/>
        <end position="72"/>
    </location>
</feature>
<feature type="domain" description="BHLH" evidence="6">
    <location>
        <begin position="58"/>
        <end position="110"/>
    </location>
</feature>
<comment type="subcellular location">
    <subcellularLocation>
        <location evidence="1">Nucleus</location>
    </subcellularLocation>
</comment>
<keyword evidence="2" id="KW-0524">Neurogenesis</keyword>
<evidence type="ECO:0000259" key="6">
    <source>
        <dbReference type="PROSITE" id="PS50888"/>
    </source>
</evidence>
<organism evidence="7">
    <name type="scientific">Malacoceros fuliginosus</name>
    <name type="common">Polychaete tubeworm</name>
    <name type="synonym">Scolelepis fuliginosa</name>
    <dbReference type="NCBI Taxonomy" id="271776"/>
    <lineage>
        <taxon>Eukaryota</taxon>
        <taxon>Metazoa</taxon>
        <taxon>Spiralia</taxon>
        <taxon>Lophotrochozoa</taxon>
        <taxon>Annelida</taxon>
        <taxon>Polychaeta</taxon>
        <taxon>Sedentaria</taxon>
        <taxon>Canalipalpata</taxon>
        <taxon>Spionida</taxon>
        <taxon>Spionidae</taxon>
        <taxon>Malacoceros</taxon>
    </lineage>
</organism>
<dbReference type="PANTHER" id="PTHR23349:SF108">
    <property type="entry name" value="BHLH DOMAIN-CONTAINING PROTEIN"/>
    <property type="match status" value="1"/>
</dbReference>
<feature type="compositionally biased region" description="Polar residues" evidence="5">
    <location>
        <begin position="1"/>
        <end position="10"/>
    </location>
</feature>